<dbReference type="PANTHER" id="PTHR43775">
    <property type="entry name" value="FATTY ACID SYNTHASE"/>
    <property type="match status" value="1"/>
</dbReference>
<evidence type="ECO:0000313" key="10">
    <source>
        <dbReference type="EMBL" id="CAG7723604.1"/>
    </source>
</evidence>
<dbReference type="CDD" id="cd05195">
    <property type="entry name" value="enoyl_red"/>
    <property type="match status" value="1"/>
</dbReference>
<dbReference type="Proteomes" id="UP000708208">
    <property type="component" value="Unassembled WGS sequence"/>
</dbReference>
<keyword evidence="11" id="KW-1185">Reference proteome</keyword>
<keyword evidence="8" id="KW-0511">Multifunctional enzyme</keyword>
<feature type="domain" description="Carrier" evidence="9">
    <location>
        <begin position="447"/>
        <end position="527"/>
    </location>
</feature>
<comment type="caution">
    <text evidence="10">The sequence shown here is derived from an EMBL/GenBank/DDBJ whole genome shotgun (WGS) entry which is preliminary data.</text>
</comment>
<dbReference type="SMART" id="SM00829">
    <property type="entry name" value="PKS_ER"/>
    <property type="match status" value="1"/>
</dbReference>
<dbReference type="EMBL" id="CAJVCH010100757">
    <property type="protein sequence ID" value="CAG7723604.1"/>
    <property type="molecule type" value="Genomic_DNA"/>
</dbReference>
<sequence>MRKGETVLIHAGSGGVGQAAIAIALSRKCKVITTVSTAEKRQFLKERFPELNDSSFTDSRNASVFEKHVMEVTNGRGVDIVLNSLAQDKLEASVRCLAKYGRFLEIGKFDLFNNTALGMEIFLRSVNFQGILLDDVIQGASEDKDEIADLIRAGINSGVVKPLPYALFSNNQLEEAFRFMATGKHMGKVVVSIRDGSPSDILSLPRTYFHSQKSYVLVGGLGGMGLEIANWMVSRGARNLVFVSRSGLSTGYQAYRVKVWRDQGVNVIIDNSDVSTQSGAQTALKLASELGPVGGIFNLALVLKDAMFPNQTAEHFEIVSKAKIVATVHLDIASRYLAPDLDYFVTFSSAASSKGNPGQTSYGFANSFMERLCEERREAGLHGLAIQWGAIGDVGVLHSLMGGKDVAVAGVAPQKIASCLEMLDLFLQQSHPVVSSFVPASRIVSKDMGSKSLAEIVAHILGIKDLGKVNKNTTFVELGMDSLMATEIKQVIENKKNISLPVTAFSSLTFAKLMDMESNNAFIEREIERDDTSWLIYFLLLHMSFNLNKVEAELAALPDWSSRLDKAAGILAEVSPDLSVDEIRDLATLYSARLSAGYSYDPTVKVKSQVTLVRAGKAGFDRYLGNDYGLGQVCETPVDVFSIAGHHHCFHERPIELGAHKIINDVFDKNISSTDL</sequence>
<dbReference type="InterPro" id="IPR009081">
    <property type="entry name" value="PP-bd_ACP"/>
</dbReference>
<gene>
    <name evidence="10" type="ORF">AFUS01_LOCUS12681</name>
</gene>
<accession>A0A8J2NXC3</accession>
<dbReference type="AlphaFoldDB" id="A0A8J2NXC3"/>
<evidence type="ECO:0000256" key="1">
    <source>
        <dbReference type="ARBA" id="ARBA00022450"/>
    </source>
</evidence>
<dbReference type="SMART" id="SM00822">
    <property type="entry name" value="PKS_KR"/>
    <property type="match status" value="1"/>
</dbReference>
<keyword evidence="7" id="KW-0275">Fatty acid biosynthesis</keyword>
<name>A0A8J2NXC3_9HEXA</name>
<reference evidence="10" key="1">
    <citation type="submission" date="2021-06" db="EMBL/GenBank/DDBJ databases">
        <authorList>
            <person name="Hodson N. C."/>
            <person name="Mongue J. A."/>
            <person name="Jaron S. K."/>
        </authorList>
    </citation>
    <scope>NUCLEOTIDE SEQUENCE</scope>
</reference>
<dbReference type="GO" id="GO:0016491">
    <property type="term" value="F:oxidoreductase activity"/>
    <property type="evidence" value="ECO:0007669"/>
    <property type="project" value="UniProtKB-KW"/>
</dbReference>
<keyword evidence="6" id="KW-0443">Lipid metabolism</keyword>
<evidence type="ECO:0000256" key="5">
    <source>
        <dbReference type="ARBA" id="ARBA00023002"/>
    </source>
</evidence>
<evidence type="ECO:0000259" key="9">
    <source>
        <dbReference type="PROSITE" id="PS50075"/>
    </source>
</evidence>
<dbReference type="PANTHER" id="PTHR43775:SF7">
    <property type="entry name" value="FATTY ACID SYNTHASE"/>
    <property type="match status" value="1"/>
</dbReference>
<protein>
    <recommendedName>
        <fullName evidence="9">Carrier domain-containing protein</fullName>
    </recommendedName>
</protein>
<dbReference type="InterPro" id="IPR013968">
    <property type="entry name" value="PKS_KR"/>
</dbReference>
<keyword evidence="5" id="KW-0560">Oxidoreductase</keyword>
<evidence type="ECO:0000256" key="4">
    <source>
        <dbReference type="ARBA" id="ARBA00022857"/>
    </source>
</evidence>
<dbReference type="InterPro" id="IPR050091">
    <property type="entry name" value="PKS_NRPS_Biosynth_Enz"/>
</dbReference>
<keyword evidence="2" id="KW-0444">Lipid biosynthesis</keyword>
<keyword evidence="1" id="KW-0596">Phosphopantetheine</keyword>
<dbReference type="GO" id="GO:0031177">
    <property type="term" value="F:phosphopantetheine binding"/>
    <property type="evidence" value="ECO:0007669"/>
    <property type="project" value="InterPro"/>
</dbReference>
<organism evidence="10 11">
    <name type="scientific">Allacma fusca</name>
    <dbReference type="NCBI Taxonomy" id="39272"/>
    <lineage>
        <taxon>Eukaryota</taxon>
        <taxon>Metazoa</taxon>
        <taxon>Ecdysozoa</taxon>
        <taxon>Arthropoda</taxon>
        <taxon>Hexapoda</taxon>
        <taxon>Collembola</taxon>
        <taxon>Symphypleona</taxon>
        <taxon>Sminthuridae</taxon>
        <taxon>Allacma</taxon>
    </lineage>
</organism>
<dbReference type="InterPro" id="IPR020843">
    <property type="entry name" value="ER"/>
</dbReference>
<dbReference type="PROSITE" id="PS50075">
    <property type="entry name" value="CARRIER"/>
    <property type="match status" value="1"/>
</dbReference>
<dbReference type="GO" id="GO:0004312">
    <property type="term" value="F:fatty acid synthase activity"/>
    <property type="evidence" value="ECO:0007669"/>
    <property type="project" value="TreeGrafter"/>
</dbReference>
<evidence type="ECO:0000256" key="2">
    <source>
        <dbReference type="ARBA" id="ARBA00022516"/>
    </source>
</evidence>
<evidence type="ECO:0000256" key="8">
    <source>
        <dbReference type="ARBA" id="ARBA00023268"/>
    </source>
</evidence>
<dbReference type="Pfam" id="PF13602">
    <property type="entry name" value="ADH_zinc_N_2"/>
    <property type="match status" value="1"/>
</dbReference>
<dbReference type="Pfam" id="PF08659">
    <property type="entry name" value="KR"/>
    <property type="match status" value="1"/>
</dbReference>
<dbReference type="Pfam" id="PF00550">
    <property type="entry name" value="PP-binding"/>
    <property type="match status" value="1"/>
</dbReference>
<dbReference type="CDD" id="cd08954">
    <property type="entry name" value="KR_1_FAS_SDR_x"/>
    <property type="match status" value="1"/>
</dbReference>
<evidence type="ECO:0000256" key="6">
    <source>
        <dbReference type="ARBA" id="ARBA00023098"/>
    </source>
</evidence>
<evidence type="ECO:0000313" key="11">
    <source>
        <dbReference type="Proteomes" id="UP000708208"/>
    </source>
</evidence>
<keyword evidence="4" id="KW-0521">NADP</keyword>
<dbReference type="InterPro" id="IPR020806">
    <property type="entry name" value="PKS_PP-bd"/>
</dbReference>
<dbReference type="OrthoDB" id="329835at2759"/>
<evidence type="ECO:0000256" key="3">
    <source>
        <dbReference type="ARBA" id="ARBA00022832"/>
    </source>
</evidence>
<dbReference type="InterPro" id="IPR057326">
    <property type="entry name" value="KR_dom"/>
</dbReference>
<evidence type="ECO:0000256" key="7">
    <source>
        <dbReference type="ARBA" id="ARBA00023160"/>
    </source>
</evidence>
<dbReference type="SMART" id="SM00823">
    <property type="entry name" value="PKS_PP"/>
    <property type="match status" value="1"/>
</dbReference>
<keyword evidence="3" id="KW-0276">Fatty acid metabolism</keyword>
<proteinExistence type="predicted"/>
<dbReference type="GO" id="GO:0006633">
    <property type="term" value="P:fatty acid biosynthetic process"/>
    <property type="evidence" value="ECO:0007669"/>
    <property type="project" value="UniProtKB-KW"/>
</dbReference>